<dbReference type="GO" id="GO:0005829">
    <property type="term" value="C:cytosol"/>
    <property type="evidence" value="ECO:0007669"/>
    <property type="project" value="TreeGrafter"/>
</dbReference>
<dbReference type="PANTHER" id="PTHR43364:SF4">
    <property type="entry name" value="NAD(P)-LINKED OXIDOREDUCTASE SUPERFAMILY PROTEIN"/>
    <property type="match status" value="1"/>
</dbReference>
<dbReference type="SUPFAM" id="SSF51430">
    <property type="entry name" value="NAD(P)-linked oxidoreductase"/>
    <property type="match status" value="1"/>
</dbReference>
<organism evidence="3 4">
    <name type="scientific">Leekyejoonella antrihumi</name>
    <dbReference type="NCBI Taxonomy" id="1660198"/>
    <lineage>
        <taxon>Bacteria</taxon>
        <taxon>Bacillati</taxon>
        <taxon>Actinomycetota</taxon>
        <taxon>Actinomycetes</taxon>
        <taxon>Micrococcales</taxon>
        <taxon>Dermacoccaceae</taxon>
        <taxon>Leekyejoonella</taxon>
    </lineage>
</organism>
<dbReference type="CDD" id="cd19079">
    <property type="entry name" value="AKR_EcYajO-like"/>
    <property type="match status" value="1"/>
</dbReference>
<dbReference type="AlphaFoldDB" id="A0A563E877"/>
<dbReference type="RefSeq" id="WP_146315594.1">
    <property type="nucleotide sequence ID" value="NZ_VCQV01000004.1"/>
</dbReference>
<sequence length="325" mass="35895">MDQIRLGDSGLKVSQIILGCMSFGDPARGNHPWSLDEQSSRPFIQQALEAGITTFDTANAYSDGSSEEIVGRALADFAQRDEIVLASKVFMPMGQGPSQSGLSRAAIMAQIDASLRRLGTDHVDLYQIHRWDPHTPIEETMEALHDVVKAGKARYLGASSMYAWQFAKAQYAADLGGWTRFVSMQDQYNLLQREEEREMLPFCEDQGVGVIPWSPLARGRLTRPWGEHTQRTETDDFGKRLYQQAEDADRAVVDVVGAIASDRGVSRAQVALAWVRQQGAVTAPIVGATKQSHLTDAIASAELELSGEELRRLESPYTPREPNGF</sequence>
<reference evidence="3 4" key="1">
    <citation type="submission" date="2019-05" db="EMBL/GenBank/DDBJ databases">
        <authorList>
            <person name="Lee S.D."/>
        </authorList>
    </citation>
    <scope>NUCLEOTIDE SEQUENCE [LARGE SCALE GENOMIC DNA]</scope>
    <source>
        <strain evidence="3 4">C5-26</strain>
    </source>
</reference>
<proteinExistence type="predicted"/>
<feature type="domain" description="NADP-dependent oxidoreductase" evidence="2">
    <location>
        <begin position="16"/>
        <end position="315"/>
    </location>
</feature>
<dbReference type="PANTHER" id="PTHR43364">
    <property type="entry name" value="NADH-SPECIFIC METHYLGLYOXAL REDUCTASE-RELATED"/>
    <property type="match status" value="1"/>
</dbReference>
<name>A0A563E877_9MICO</name>
<dbReference type="Pfam" id="PF00248">
    <property type="entry name" value="Aldo_ket_red"/>
    <property type="match status" value="1"/>
</dbReference>
<evidence type="ECO:0000256" key="1">
    <source>
        <dbReference type="ARBA" id="ARBA00023002"/>
    </source>
</evidence>
<dbReference type="Gene3D" id="3.20.20.100">
    <property type="entry name" value="NADP-dependent oxidoreductase domain"/>
    <property type="match status" value="1"/>
</dbReference>
<dbReference type="InterPro" id="IPR050523">
    <property type="entry name" value="AKR_Detox_Biosynth"/>
</dbReference>
<dbReference type="InterPro" id="IPR036812">
    <property type="entry name" value="NAD(P)_OxRdtase_dom_sf"/>
</dbReference>
<dbReference type="InterPro" id="IPR023210">
    <property type="entry name" value="NADP_OxRdtase_dom"/>
</dbReference>
<reference evidence="3 4" key="2">
    <citation type="submission" date="2019-08" db="EMBL/GenBank/DDBJ databases">
        <title>Jejuicoccus antrihumi gen. nov., sp. nov., a new member of the family Dermacoccaceae isolated from a cave.</title>
        <authorList>
            <person name="Schumann P."/>
            <person name="Kim I.S."/>
        </authorList>
    </citation>
    <scope>NUCLEOTIDE SEQUENCE [LARGE SCALE GENOMIC DNA]</scope>
    <source>
        <strain evidence="3 4">C5-26</strain>
    </source>
</reference>
<accession>A0A563E877</accession>
<dbReference type="OrthoDB" id="9768793at2"/>
<evidence type="ECO:0000313" key="4">
    <source>
        <dbReference type="Proteomes" id="UP000320244"/>
    </source>
</evidence>
<protein>
    <submittedName>
        <fullName evidence="3">Aldo/keto reductase</fullName>
    </submittedName>
</protein>
<keyword evidence="1" id="KW-0560">Oxidoreductase</keyword>
<comment type="caution">
    <text evidence="3">The sequence shown here is derived from an EMBL/GenBank/DDBJ whole genome shotgun (WGS) entry which is preliminary data.</text>
</comment>
<gene>
    <name evidence="3" type="ORF">FGL98_04785</name>
</gene>
<dbReference type="GO" id="GO:0016491">
    <property type="term" value="F:oxidoreductase activity"/>
    <property type="evidence" value="ECO:0007669"/>
    <property type="project" value="UniProtKB-KW"/>
</dbReference>
<dbReference type="FunFam" id="3.20.20.100:FF:000004">
    <property type="entry name" value="Oxidoreductase, aldo/keto reductase"/>
    <property type="match status" value="1"/>
</dbReference>
<evidence type="ECO:0000259" key="2">
    <source>
        <dbReference type="Pfam" id="PF00248"/>
    </source>
</evidence>
<dbReference type="EMBL" id="VCQV01000004">
    <property type="protein sequence ID" value="TWP38024.1"/>
    <property type="molecule type" value="Genomic_DNA"/>
</dbReference>
<dbReference type="Proteomes" id="UP000320244">
    <property type="component" value="Unassembled WGS sequence"/>
</dbReference>
<evidence type="ECO:0000313" key="3">
    <source>
        <dbReference type="EMBL" id="TWP38024.1"/>
    </source>
</evidence>
<keyword evidence="4" id="KW-1185">Reference proteome</keyword>